<sequence length="72" mass="8202">MKKTITIKNAKLYKPKTKPSKQGVDVEMEHTPQRKVAKIIGGNHDDEFGKKNGKSKYYPALKKMESKLKKGK</sequence>
<organism evidence="1 2">
    <name type="scientific">Candidatus Methanofastidiosum methylothiophilum</name>
    <dbReference type="NCBI Taxonomy" id="1705564"/>
    <lineage>
        <taxon>Archaea</taxon>
        <taxon>Methanobacteriati</taxon>
        <taxon>Methanobacteriota</taxon>
        <taxon>Stenosarchaea group</taxon>
        <taxon>Candidatus Methanofastidiosia</taxon>
        <taxon>Candidatus Methanofastidiosales</taxon>
        <taxon>Candidatus Methanofastidiosaceae</taxon>
        <taxon>Candidatus Methanofastidiosum</taxon>
    </lineage>
</organism>
<evidence type="ECO:0000313" key="2">
    <source>
        <dbReference type="Proteomes" id="UP000075398"/>
    </source>
</evidence>
<gene>
    <name evidence="1" type="ORF">AMQ22_00674</name>
</gene>
<reference evidence="1 2" key="1">
    <citation type="journal article" date="2016" name="ISME J.">
        <title>Chasing the elusive Euryarchaeota class WSA2: genomes reveal a uniquely fastidious methyl-reducing methanogen.</title>
        <authorList>
            <person name="Nobu M.K."/>
            <person name="Narihiro T."/>
            <person name="Kuroda K."/>
            <person name="Mei R."/>
            <person name="Liu W.T."/>
        </authorList>
    </citation>
    <scope>NUCLEOTIDE SEQUENCE [LARGE SCALE GENOMIC DNA]</scope>
    <source>
        <strain evidence="1">U1lsi0528_Bin055</strain>
    </source>
</reference>
<proteinExistence type="predicted"/>
<comment type="caution">
    <text evidence="1">The sequence shown here is derived from an EMBL/GenBank/DDBJ whole genome shotgun (WGS) entry which is preliminary data.</text>
</comment>
<dbReference type="AlphaFoldDB" id="A0A150J6N8"/>
<protein>
    <submittedName>
        <fullName evidence="1">Uncharacterized protein</fullName>
    </submittedName>
</protein>
<accession>A0A150J6N8</accession>
<name>A0A150J6N8_9EURY</name>
<dbReference type="Proteomes" id="UP000075398">
    <property type="component" value="Unassembled WGS sequence"/>
</dbReference>
<dbReference type="EMBL" id="LNGC01000019">
    <property type="protein sequence ID" value="KYC52624.1"/>
    <property type="molecule type" value="Genomic_DNA"/>
</dbReference>
<evidence type="ECO:0000313" key="1">
    <source>
        <dbReference type="EMBL" id="KYC52624.1"/>
    </source>
</evidence>